<sequence>MSNKMTFWELIEGNKIEVPVIQRDYAQGREEDKVNTIRKDFVTDILRVLNSEENESLHLGFVYGKIEGKDKYIERERNKRAIENILNAVEGYAQQLDLKINTDISSIDSEKNDSLNLPTFIPLDGQQRLTTLYLLHWYLAVFSENNELNKHLITLSNFSYKTRKSSMEFCDAICKETNVSSIIGKKGDLSEGIQNKKWFRKIWIKDSTVKGMLVMLSEIHEQSKDNPNKLDMFNRLLNQNESIISFDFLDLNELNQTDELYVKMNARGKQLSEFEHFKAWLQNQVSVLGISTLILDKDWKFKLDGIWLDLFWKNKEYGVYHIDDVIYHAFKQISLFEFISTSVNPVDIELTKVIRENSYLSFSYFEKNNFFNSLTLNFLFSSLNALSNSGEISKYESWLEDIVNDSFFGSEVRLSTYFLKNIKTIERPESVFYFAFLLFLISSKNKNSKENFKAWMRFSRNIIFNTYIQNPENFIDAIVSLNSLKPQIDSIESHITSPNTKILFFGDAVKQEVIKVNLRNDITQDWKAAIDQAENHLYFKGDIGFLLELSKKENIYDLNDFKFYTEIASLLFVDKIRNHNEKILQRALLTCGNYLPKVGSNNLFPLSNRESLRARRDNWQKVFNNAENLKTLRIFLDKLKGNLTDVESHLSKMIEDYQTKDWKWYFIKSAVAIQFCKQGFIRFNTENNIILLRTSRIYGSHAELRSYFNYYYQGLDSIKNFSPFKSMEYWKNPKGQYTFSCIRFSGWNSNNQSYNLEINYTKDEYFLIQIVNEEKMEINQKIIGILQKENWQISDDMKKCFKFFTEESELKGLISKTLDSLSKIL</sequence>
<reference evidence="2" key="1">
    <citation type="submission" date="2022-03" db="EMBL/GenBank/DDBJ databases">
        <title>De novo assembled genomes of Belliella spp. (Cyclobacteriaceae) strains.</title>
        <authorList>
            <person name="Szabo A."/>
            <person name="Korponai K."/>
            <person name="Felfoldi T."/>
        </authorList>
    </citation>
    <scope>NUCLEOTIDE SEQUENCE</scope>
    <source>
        <strain evidence="2">DSM 107340</strain>
    </source>
</reference>
<dbReference type="Pfam" id="PF03235">
    <property type="entry name" value="GmrSD_N"/>
    <property type="match status" value="1"/>
</dbReference>
<feature type="domain" description="GmrSD restriction endonucleases N-terminal" evidence="1">
    <location>
        <begin position="9"/>
        <end position="281"/>
    </location>
</feature>
<name>A0ABS9UTV9_9BACT</name>
<dbReference type="EMBL" id="JAKZGS010000027">
    <property type="protein sequence ID" value="MCH7400068.1"/>
    <property type="molecule type" value="Genomic_DNA"/>
</dbReference>
<evidence type="ECO:0000259" key="1">
    <source>
        <dbReference type="Pfam" id="PF03235"/>
    </source>
</evidence>
<organism evidence="2 3">
    <name type="scientific">Belliella calami</name>
    <dbReference type="NCBI Taxonomy" id="2923436"/>
    <lineage>
        <taxon>Bacteria</taxon>
        <taxon>Pseudomonadati</taxon>
        <taxon>Bacteroidota</taxon>
        <taxon>Cytophagia</taxon>
        <taxon>Cytophagales</taxon>
        <taxon>Cyclobacteriaceae</taxon>
        <taxon>Belliella</taxon>
    </lineage>
</organism>
<comment type="caution">
    <text evidence="2">The sequence shown here is derived from an EMBL/GenBank/DDBJ whole genome shotgun (WGS) entry which is preliminary data.</text>
</comment>
<protein>
    <submittedName>
        <fullName evidence="2">DUF262 domain-containing protein</fullName>
    </submittedName>
</protein>
<gene>
    <name evidence="2" type="ORF">MM236_18885</name>
</gene>
<evidence type="ECO:0000313" key="2">
    <source>
        <dbReference type="EMBL" id="MCH7400068.1"/>
    </source>
</evidence>
<evidence type="ECO:0000313" key="3">
    <source>
        <dbReference type="Proteomes" id="UP001165488"/>
    </source>
</evidence>
<proteinExistence type="predicted"/>
<dbReference type="RefSeq" id="WP_241276561.1">
    <property type="nucleotide sequence ID" value="NZ_JAKZGS010000027.1"/>
</dbReference>
<keyword evidence="3" id="KW-1185">Reference proteome</keyword>
<dbReference type="Proteomes" id="UP001165488">
    <property type="component" value="Unassembled WGS sequence"/>
</dbReference>
<accession>A0ABS9UTV9</accession>
<dbReference type="InterPro" id="IPR004919">
    <property type="entry name" value="GmrSD_N"/>
</dbReference>